<protein>
    <submittedName>
        <fullName evidence="6">TonB-dependent receptor</fullName>
    </submittedName>
</protein>
<sequence length="810" mass="90446">MKIHLLFAFFLCLYILPFEVVAQQNGKITGTVRDDKQTLPSVSVLLYSAKDSVLVTTGMTDGEGKFNLPAVPGAYYVLSTFVGYNKVKTPVFELKGSTYELPAIVLKENTNKLNEVSITASKPVLERKGDKLIFNIEATPSAAGLNGLEVLRKAPGVTIDHNENISLAGKGNVLVTIDGKQTYLSSAEVVSLLKSMPSSEIESIEIINNPGARYDANSTGGIINIKTKKSLAIGFNGNLTLGVGYNKRLQANPGINLNYRRQFFNVFGSYDYNRWPFQENLTIDRVTPGMNSKQLYFSQRNRDTSVFASNNFKIGTDFFLTKNHTIGVLLKGNLNGFDQNGFSRITIGDSFAKPDSILQTPGKNSTDRKNFSYNINYKGILDTAGQEITIDADYSTFNGDNKASFVNRFFLPDGTFFKDGQIYRNFSPSDINIKAIKADYVLPLNKVFKLETGIKVASVKSDNNFVYENDVNGEWIKDNSRSNRFKYDEQVSAAYAILNISTGKFSVQTGLRAERTQSTGNSVTINQLNKRTYTDFFPSLTFSRNFDADNVASVSYSRKINRPNYQNLNPFIFYLDQYTYNEGNPNLKPEYSTNFEATYLWKQKYSVAFAYSHTSDVITQILLQNEAKKSMYQTVLNLASNDVVSLTLNFPVKISKWWNLNNNLVGYHKQIQAPDLNGTDLNSKQFSASLYTQNNFTLNKLFSADASVYASTAQIDGGFKVKSMLTADAGLRYSFPNQNGNLKLGVGDIFHSQRGRVFSTLAGNVYNLEQWGTSTNVRLTFTYRFGKTSVKSERSRQTGLDAEQKRLGGK</sequence>
<keyword evidence="7" id="KW-1185">Reference proteome</keyword>
<comment type="caution">
    <text evidence="6">The sequence shown here is derived from an EMBL/GenBank/DDBJ whole genome shotgun (WGS) entry which is preliminary data.</text>
</comment>
<dbReference type="InterPro" id="IPR036942">
    <property type="entry name" value="Beta-barrel_TonB_sf"/>
</dbReference>
<feature type="domain" description="Outer membrane protein beta-barrel" evidence="5">
    <location>
        <begin position="381"/>
        <end position="783"/>
    </location>
</feature>
<dbReference type="InterPro" id="IPR041700">
    <property type="entry name" value="OMP_b-brl_3"/>
</dbReference>
<comment type="subcellular location">
    <subcellularLocation>
        <location evidence="1">Cell outer membrane</location>
    </subcellularLocation>
</comment>
<accession>A0ABU8NQK5</accession>
<dbReference type="Gene3D" id="2.170.130.10">
    <property type="entry name" value="TonB-dependent receptor, plug domain"/>
    <property type="match status" value="1"/>
</dbReference>
<feature type="domain" description="TonB-dependent receptor plug" evidence="4">
    <location>
        <begin position="146"/>
        <end position="222"/>
    </location>
</feature>
<dbReference type="InterPro" id="IPR037066">
    <property type="entry name" value="Plug_dom_sf"/>
</dbReference>
<dbReference type="Pfam" id="PF07715">
    <property type="entry name" value="Plug"/>
    <property type="match status" value="1"/>
</dbReference>
<dbReference type="Pfam" id="PF14905">
    <property type="entry name" value="OMP_b-brl_3"/>
    <property type="match status" value="1"/>
</dbReference>
<evidence type="ECO:0000313" key="7">
    <source>
        <dbReference type="Proteomes" id="UP001378956"/>
    </source>
</evidence>
<evidence type="ECO:0000256" key="2">
    <source>
        <dbReference type="ARBA" id="ARBA00023136"/>
    </source>
</evidence>
<name>A0ABU8NQK5_9SPHI</name>
<dbReference type="Gene3D" id="2.40.170.20">
    <property type="entry name" value="TonB-dependent receptor, beta-barrel domain"/>
    <property type="match status" value="1"/>
</dbReference>
<gene>
    <name evidence="6" type="ORF">WAE58_13725</name>
</gene>
<evidence type="ECO:0000259" key="4">
    <source>
        <dbReference type="Pfam" id="PF07715"/>
    </source>
</evidence>
<dbReference type="EMBL" id="JBBEUB010000004">
    <property type="protein sequence ID" value="MEJ2903498.1"/>
    <property type="molecule type" value="Genomic_DNA"/>
</dbReference>
<evidence type="ECO:0000256" key="1">
    <source>
        <dbReference type="ARBA" id="ARBA00004442"/>
    </source>
</evidence>
<keyword evidence="6" id="KW-0675">Receptor</keyword>
<dbReference type="InterPro" id="IPR012910">
    <property type="entry name" value="Plug_dom"/>
</dbReference>
<dbReference type="Proteomes" id="UP001378956">
    <property type="component" value="Unassembled WGS sequence"/>
</dbReference>
<dbReference type="PANTHER" id="PTHR40980:SF4">
    <property type="entry name" value="TONB-DEPENDENT RECEPTOR-LIKE BETA-BARREL DOMAIN-CONTAINING PROTEIN"/>
    <property type="match status" value="1"/>
</dbReference>
<keyword evidence="3" id="KW-0998">Cell outer membrane</keyword>
<evidence type="ECO:0000259" key="5">
    <source>
        <dbReference type="Pfam" id="PF14905"/>
    </source>
</evidence>
<organism evidence="6 7">
    <name type="scientific">Pedobacter panaciterrae</name>
    <dbReference type="NCBI Taxonomy" id="363849"/>
    <lineage>
        <taxon>Bacteria</taxon>
        <taxon>Pseudomonadati</taxon>
        <taxon>Bacteroidota</taxon>
        <taxon>Sphingobacteriia</taxon>
        <taxon>Sphingobacteriales</taxon>
        <taxon>Sphingobacteriaceae</taxon>
        <taxon>Pedobacter</taxon>
    </lineage>
</organism>
<keyword evidence="2" id="KW-0472">Membrane</keyword>
<proteinExistence type="predicted"/>
<evidence type="ECO:0000256" key="3">
    <source>
        <dbReference type="ARBA" id="ARBA00023237"/>
    </source>
</evidence>
<evidence type="ECO:0000313" key="6">
    <source>
        <dbReference type="EMBL" id="MEJ2903498.1"/>
    </source>
</evidence>
<reference evidence="6 7" key="1">
    <citation type="submission" date="2024-03" db="EMBL/GenBank/DDBJ databases">
        <title>Sequence of Lycoming College Course Isolates.</title>
        <authorList>
            <person name="Plotts O."/>
            <person name="Newman J."/>
        </authorList>
    </citation>
    <scope>NUCLEOTIDE SEQUENCE [LARGE SCALE GENOMIC DNA]</scope>
    <source>
        <strain evidence="6 7">CJB-3</strain>
    </source>
</reference>
<dbReference type="SUPFAM" id="SSF56935">
    <property type="entry name" value="Porins"/>
    <property type="match status" value="1"/>
</dbReference>
<dbReference type="InterPro" id="IPR008969">
    <property type="entry name" value="CarboxyPept-like_regulatory"/>
</dbReference>
<dbReference type="SUPFAM" id="SSF49464">
    <property type="entry name" value="Carboxypeptidase regulatory domain-like"/>
    <property type="match status" value="1"/>
</dbReference>
<dbReference type="RefSeq" id="WP_337716759.1">
    <property type="nucleotide sequence ID" value="NZ_JBBEUB010000004.1"/>
</dbReference>
<dbReference type="PANTHER" id="PTHR40980">
    <property type="entry name" value="PLUG DOMAIN-CONTAINING PROTEIN"/>
    <property type="match status" value="1"/>
</dbReference>